<gene>
    <name evidence="1" type="ORF">TNIN_219601</name>
</gene>
<name>A0A8X6YJL3_9ARAC</name>
<dbReference type="AlphaFoldDB" id="A0A8X6YJL3"/>
<dbReference type="Proteomes" id="UP000886998">
    <property type="component" value="Unassembled WGS sequence"/>
</dbReference>
<keyword evidence="2" id="KW-1185">Reference proteome</keyword>
<reference evidence="1" key="1">
    <citation type="submission" date="2020-08" db="EMBL/GenBank/DDBJ databases">
        <title>Multicomponent nature underlies the extraordinary mechanical properties of spider dragline silk.</title>
        <authorList>
            <person name="Kono N."/>
            <person name="Nakamura H."/>
            <person name="Mori M."/>
            <person name="Yoshida Y."/>
            <person name="Ohtoshi R."/>
            <person name="Malay A.D."/>
            <person name="Moran D.A.P."/>
            <person name="Tomita M."/>
            <person name="Numata K."/>
            <person name="Arakawa K."/>
        </authorList>
    </citation>
    <scope>NUCLEOTIDE SEQUENCE</scope>
</reference>
<dbReference type="EMBL" id="BMAV01019617">
    <property type="protein sequence ID" value="GFY72714.1"/>
    <property type="molecule type" value="Genomic_DNA"/>
</dbReference>
<evidence type="ECO:0000313" key="1">
    <source>
        <dbReference type="EMBL" id="GFY72714.1"/>
    </source>
</evidence>
<comment type="caution">
    <text evidence="1">The sequence shown here is derived from an EMBL/GenBank/DDBJ whole genome shotgun (WGS) entry which is preliminary data.</text>
</comment>
<sequence length="165" mass="19477">MDRHKVLEVVDELTEDLGLRISDKVTIIHLKIIIIGINDYEQEFVKTYFSVISEERVERETEGKIARQHRTTTRNTRVRIKLRLEFELHKLRLETESIRSNVRRASCAEDPKTSSNYRINIVRVEEHERETFPAILMAKPMVPVTTPIKEEKKIDYLRVVHVKGE</sequence>
<accession>A0A8X6YJL3</accession>
<evidence type="ECO:0000313" key="2">
    <source>
        <dbReference type="Proteomes" id="UP000886998"/>
    </source>
</evidence>
<organism evidence="1 2">
    <name type="scientific">Trichonephila inaurata madagascariensis</name>
    <dbReference type="NCBI Taxonomy" id="2747483"/>
    <lineage>
        <taxon>Eukaryota</taxon>
        <taxon>Metazoa</taxon>
        <taxon>Ecdysozoa</taxon>
        <taxon>Arthropoda</taxon>
        <taxon>Chelicerata</taxon>
        <taxon>Arachnida</taxon>
        <taxon>Araneae</taxon>
        <taxon>Araneomorphae</taxon>
        <taxon>Entelegynae</taxon>
        <taxon>Araneoidea</taxon>
        <taxon>Nephilidae</taxon>
        <taxon>Trichonephila</taxon>
        <taxon>Trichonephila inaurata</taxon>
    </lineage>
</organism>
<proteinExistence type="predicted"/>
<protein>
    <submittedName>
        <fullName evidence="1">Uncharacterized protein</fullName>
    </submittedName>
</protein>